<evidence type="ECO:0000313" key="3">
    <source>
        <dbReference type="EMBL" id="MEF7617037.1"/>
    </source>
</evidence>
<dbReference type="GO" id="GO:0032506">
    <property type="term" value="P:cytokinetic process"/>
    <property type="evidence" value="ECO:0007669"/>
    <property type="project" value="TreeGrafter"/>
</dbReference>
<keyword evidence="4" id="KW-1185">Reference proteome</keyword>
<sequence length="210" mass="22089">MKSQRGGFVMGLIVGLLLGLALALGVALYVTKVPVPFVNKVPQRSADQDAAEAEKNKNWDPNAPLSGRPTQRAASGTVQTPVYPAQPAVPAPTPEAPAAAASTRDPAAILSGQDAAPAAPPAAARSARTGPDAFTYFVQAGAFARPEDAEQQRARLAMQGLAARVTEREQSGRTVYRVRLGPYEHRDDAESAQQRLQGSGVEAALVRVER</sequence>
<feature type="compositionally biased region" description="Polar residues" evidence="1">
    <location>
        <begin position="68"/>
        <end position="79"/>
    </location>
</feature>
<gene>
    <name evidence="3" type="ORF">V4F39_24200</name>
</gene>
<dbReference type="Proteomes" id="UP001336250">
    <property type="component" value="Unassembled WGS sequence"/>
</dbReference>
<evidence type="ECO:0000259" key="2">
    <source>
        <dbReference type="PROSITE" id="PS51724"/>
    </source>
</evidence>
<dbReference type="Pfam" id="PF05036">
    <property type="entry name" value="SPOR"/>
    <property type="match status" value="1"/>
</dbReference>
<dbReference type="InterPro" id="IPR036680">
    <property type="entry name" value="SPOR-like_sf"/>
</dbReference>
<dbReference type="SUPFAM" id="SSF110997">
    <property type="entry name" value="Sporulation related repeat"/>
    <property type="match status" value="1"/>
</dbReference>
<evidence type="ECO:0000313" key="4">
    <source>
        <dbReference type="Proteomes" id="UP001336250"/>
    </source>
</evidence>
<protein>
    <submittedName>
        <fullName evidence="3">SPOR domain-containing protein</fullName>
    </submittedName>
</protein>
<dbReference type="Gene3D" id="3.30.70.1070">
    <property type="entry name" value="Sporulation related repeat"/>
    <property type="match status" value="1"/>
</dbReference>
<dbReference type="AlphaFoldDB" id="A0AAW9QN15"/>
<dbReference type="EMBL" id="JAZIBG010000054">
    <property type="protein sequence ID" value="MEF7617037.1"/>
    <property type="molecule type" value="Genomic_DNA"/>
</dbReference>
<dbReference type="PANTHER" id="PTHR38687">
    <property type="entry name" value="CELL DIVISION PROTEIN DEDD-RELATED"/>
    <property type="match status" value="1"/>
</dbReference>
<dbReference type="InterPro" id="IPR052521">
    <property type="entry name" value="Cell_div_SPOR-domain"/>
</dbReference>
<accession>A0AAW9QN15</accession>
<feature type="domain" description="SPOR" evidence="2">
    <location>
        <begin position="130"/>
        <end position="209"/>
    </location>
</feature>
<dbReference type="RefSeq" id="WP_332292694.1">
    <property type="nucleotide sequence ID" value="NZ_JAZIBG010000054.1"/>
</dbReference>
<dbReference type="PANTHER" id="PTHR38687:SF1">
    <property type="entry name" value="CELL DIVISION PROTEIN DEDD"/>
    <property type="match status" value="1"/>
</dbReference>
<dbReference type="GO" id="GO:0042834">
    <property type="term" value="F:peptidoglycan binding"/>
    <property type="evidence" value="ECO:0007669"/>
    <property type="project" value="InterPro"/>
</dbReference>
<name>A0AAW9QN15_9BURK</name>
<feature type="region of interest" description="Disordered" evidence="1">
    <location>
        <begin position="46"/>
        <end position="104"/>
    </location>
</feature>
<evidence type="ECO:0000256" key="1">
    <source>
        <dbReference type="SAM" id="MobiDB-lite"/>
    </source>
</evidence>
<dbReference type="InterPro" id="IPR007730">
    <property type="entry name" value="SPOR-like_dom"/>
</dbReference>
<dbReference type="GO" id="GO:0030428">
    <property type="term" value="C:cell septum"/>
    <property type="evidence" value="ECO:0007669"/>
    <property type="project" value="TreeGrafter"/>
</dbReference>
<proteinExistence type="predicted"/>
<reference evidence="3 4" key="1">
    <citation type="submission" date="2024-02" db="EMBL/GenBank/DDBJ databases">
        <title>Genome sequence of Aquincola sp. MAHUQ-54.</title>
        <authorList>
            <person name="Huq M.A."/>
        </authorList>
    </citation>
    <scope>NUCLEOTIDE SEQUENCE [LARGE SCALE GENOMIC DNA]</scope>
    <source>
        <strain evidence="3 4">MAHUQ-54</strain>
    </source>
</reference>
<organism evidence="3 4">
    <name type="scientific">Aquincola agrisoli</name>
    <dbReference type="NCBI Taxonomy" id="3119538"/>
    <lineage>
        <taxon>Bacteria</taxon>
        <taxon>Pseudomonadati</taxon>
        <taxon>Pseudomonadota</taxon>
        <taxon>Betaproteobacteria</taxon>
        <taxon>Burkholderiales</taxon>
        <taxon>Sphaerotilaceae</taxon>
        <taxon>Aquincola</taxon>
    </lineage>
</organism>
<dbReference type="PROSITE" id="PS51724">
    <property type="entry name" value="SPOR"/>
    <property type="match status" value="1"/>
</dbReference>
<comment type="caution">
    <text evidence="3">The sequence shown here is derived from an EMBL/GenBank/DDBJ whole genome shotgun (WGS) entry which is preliminary data.</text>
</comment>
<dbReference type="GO" id="GO:0032153">
    <property type="term" value="C:cell division site"/>
    <property type="evidence" value="ECO:0007669"/>
    <property type="project" value="TreeGrafter"/>
</dbReference>